<dbReference type="AlphaFoldDB" id="A0A5J4QLI9"/>
<sequence length="77" mass="8844">MKKIFYKLSMALAIITTVCGTYSCNYLASEEYLHEVDALNDIWYSRKDIRQAWAACYGRMYSFYDISGSWPFSGGGD</sequence>
<evidence type="ECO:0000313" key="1">
    <source>
        <dbReference type="EMBL" id="KAA6321801.1"/>
    </source>
</evidence>
<accession>A0A5J4QLI9</accession>
<reference evidence="1" key="1">
    <citation type="submission" date="2019-03" db="EMBL/GenBank/DDBJ databases">
        <title>Single cell metagenomics reveals metabolic interactions within the superorganism composed of flagellate Streblomastix strix and complex community of Bacteroidetes bacteria on its surface.</title>
        <authorList>
            <person name="Treitli S.C."/>
            <person name="Kolisko M."/>
            <person name="Husnik F."/>
            <person name="Keeling P."/>
            <person name="Hampl V."/>
        </authorList>
    </citation>
    <scope>NUCLEOTIDE SEQUENCE</scope>
    <source>
        <strain evidence="1">STM</strain>
    </source>
</reference>
<protein>
    <submittedName>
        <fullName evidence="1">Uncharacterized protein</fullName>
    </submittedName>
</protein>
<dbReference type="EMBL" id="SNRY01003212">
    <property type="protein sequence ID" value="KAA6321801.1"/>
    <property type="molecule type" value="Genomic_DNA"/>
</dbReference>
<proteinExistence type="predicted"/>
<gene>
    <name evidence="1" type="ORF">EZS27_028590</name>
</gene>
<dbReference type="PROSITE" id="PS51257">
    <property type="entry name" value="PROKAR_LIPOPROTEIN"/>
    <property type="match status" value="1"/>
</dbReference>
<comment type="caution">
    <text evidence="1">The sequence shown here is derived from an EMBL/GenBank/DDBJ whole genome shotgun (WGS) entry which is preliminary data.</text>
</comment>
<organism evidence="1">
    <name type="scientific">termite gut metagenome</name>
    <dbReference type="NCBI Taxonomy" id="433724"/>
    <lineage>
        <taxon>unclassified sequences</taxon>
        <taxon>metagenomes</taxon>
        <taxon>organismal metagenomes</taxon>
    </lineage>
</organism>
<feature type="non-terminal residue" evidence="1">
    <location>
        <position position="77"/>
    </location>
</feature>
<name>A0A5J4QLI9_9ZZZZ</name>